<keyword evidence="2" id="KW-0645">Protease</keyword>
<dbReference type="PRINTS" id="PR00722">
    <property type="entry name" value="CHYMOTRYPSIN"/>
</dbReference>
<reference evidence="8" key="1">
    <citation type="submission" date="2025-05" db="UniProtKB">
        <authorList>
            <consortium name="EnsemblMetazoa"/>
        </authorList>
    </citation>
    <scope>IDENTIFICATION</scope>
</reference>
<organism evidence="8 9">
    <name type="scientific">Diabrotica virgifera virgifera</name>
    <name type="common">western corn rootworm</name>
    <dbReference type="NCBI Taxonomy" id="50390"/>
    <lineage>
        <taxon>Eukaryota</taxon>
        <taxon>Metazoa</taxon>
        <taxon>Ecdysozoa</taxon>
        <taxon>Arthropoda</taxon>
        <taxon>Hexapoda</taxon>
        <taxon>Insecta</taxon>
        <taxon>Pterygota</taxon>
        <taxon>Neoptera</taxon>
        <taxon>Endopterygota</taxon>
        <taxon>Coleoptera</taxon>
        <taxon>Polyphaga</taxon>
        <taxon>Cucujiformia</taxon>
        <taxon>Chrysomeloidea</taxon>
        <taxon>Chrysomelidae</taxon>
        <taxon>Galerucinae</taxon>
        <taxon>Diabroticina</taxon>
        <taxon>Diabroticites</taxon>
        <taxon>Diabrotica</taxon>
    </lineage>
</organism>
<evidence type="ECO:0000256" key="3">
    <source>
        <dbReference type="ARBA" id="ARBA00022801"/>
    </source>
</evidence>
<comment type="similarity">
    <text evidence="1">Belongs to the peptidase S1 family.</text>
</comment>
<dbReference type="Pfam" id="PF00089">
    <property type="entry name" value="Trypsin"/>
    <property type="match status" value="1"/>
</dbReference>
<dbReference type="InterPro" id="IPR018114">
    <property type="entry name" value="TRYPSIN_HIS"/>
</dbReference>
<keyword evidence="5" id="KW-1015">Disulfide bond</keyword>
<evidence type="ECO:0000256" key="2">
    <source>
        <dbReference type="ARBA" id="ARBA00022670"/>
    </source>
</evidence>
<evidence type="ECO:0000256" key="4">
    <source>
        <dbReference type="ARBA" id="ARBA00022825"/>
    </source>
</evidence>
<protein>
    <recommendedName>
        <fullName evidence="7">Peptidase S1 domain-containing protein</fullName>
    </recommendedName>
</protein>
<dbReference type="PANTHER" id="PTHR24276:SF94">
    <property type="entry name" value="AT20289P-RELATED"/>
    <property type="match status" value="1"/>
</dbReference>
<dbReference type="InterPro" id="IPR043504">
    <property type="entry name" value="Peptidase_S1_PA_chymotrypsin"/>
</dbReference>
<feature type="signal peptide" evidence="6">
    <location>
        <begin position="1"/>
        <end position="24"/>
    </location>
</feature>
<feature type="chain" id="PRO_5045357272" description="Peptidase S1 domain-containing protein" evidence="6">
    <location>
        <begin position="25"/>
        <end position="210"/>
    </location>
</feature>
<dbReference type="EnsemblMetazoa" id="XM_050641914.1">
    <property type="protein sequence ID" value="XP_050497871.1"/>
    <property type="gene ID" value="LOC126879031"/>
</dbReference>
<dbReference type="InterPro" id="IPR009003">
    <property type="entry name" value="Peptidase_S1_PA"/>
</dbReference>
<evidence type="ECO:0000313" key="9">
    <source>
        <dbReference type="Proteomes" id="UP001652700"/>
    </source>
</evidence>
<name>A0ABM5JIV6_DIAVI</name>
<dbReference type="PROSITE" id="PS50240">
    <property type="entry name" value="TRYPSIN_DOM"/>
    <property type="match status" value="1"/>
</dbReference>
<sequence>MFIHNGFIVILIFLFLFENVPIYAGNHFRIFGGSETSIEKHPWMVSLQHSSLGHFCGGSLINYDTILTAAHCIIGDSASFHLVAGTSRLVDKGFTLKIKNITVHEKWTMSPNLKNKYDIAIIKSHGPQSDVLKEATVSVMESDSERLIYAWDKKSGVCSTDSGGPLELNGTLVGIVSFGPAKCEENSQPAGYTNVAFFRGWIKETLEYYE</sequence>
<dbReference type="InterPro" id="IPR050430">
    <property type="entry name" value="Peptidase_S1"/>
</dbReference>
<keyword evidence="9" id="KW-1185">Reference proteome</keyword>
<accession>A0ABM5JIV6</accession>
<dbReference type="RefSeq" id="XP_050497871.1">
    <property type="nucleotide sequence ID" value="XM_050641914.1"/>
</dbReference>
<feature type="domain" description="Peptidase S1" evidence="7">
    <location>
        <begin position="30"/>
        <end position="207"/>
    </location>
</feature>
<evidence type="ECO:0000256" key="1">
    <source>
        <dbReference type="ARBA" id="ARBA00007664"/>
    </source>
</evidence>
<dbReference type="SMART" id="SM00020">
    <property type="entry name" value="Tryp_SPc"/>
    <property type="match status" value="1"/>
</dbReference>
<evidence type="ECO:0000256" key="6">
    <source>
        <dbReference type="SAM" id="SignalP"/>
    </source>
</evidence>
<dbReference type="PANTHER" id="PTHR24276">
    <property type="entry name" value="POLYSERASE-RELATED"/>
    <property type="match status" value="1"/>
</dbReference>
<evidence type="ECO:0000256" key="5">
    <source>
        <dbReference type="ARBA" id="ARBA00023157"/>
    </source>
</evidence>
<dbReference type="Gene3D" id="2.40.10.10">
    <property type="entry name" value="Trypsin-like serine proteases"/>
    <property type="match status" value="2"/>
</dbReference>
<evidence type="ECO:0000259" key="7">
    <source>
        <dbReference type="PROSITE" id="PS50240"/>
    </source>
</evidence>
<evidence type="ECO:0000313" key="8">
    <source>
        <dbReference type="EnsemblMetazoa" id="XP_050497871.1"/>
    </source>
</evidence>
<keyword evidence="6" id="KW-0732">Signal</keyword>
<dbReference type="SUPFAM" id="SSF50494">
    <property type="entry name" value="Trypsin-like serine proteases"/>
    <property type="match status" value="1"/>
</dbReference>
<dbReference type="PROSITE" id="PS00134">
    <property type="entry name" value="TRYPSIN_HIS"/>
    <property type="match status" value="1"/>
</dbReference>
<proteinExistence type="inferred from homology"/>
<dbReference type="InterPro" id="IPR001254">
    <property type="entry name" value="Trypsin_dom"/>
</dbReference>
<dbReference type="CDD" id="cd00190">
    <property type="entry name" value="Tryp_SPc"/>
    <property type="match status" value="1"/>
</dbReference>
<dbReference type="Proteomes" id="UP001652700">
    <property type="component" value="Unplaced"/>
</dbReference>
<dbReference type="InterPro" id="IPR001314">
    <property type="entry name" value="Peptidase_S1A"/>
</dbReference>
<keyword evidence="3" id="KW-0378">Hydrolase</keyword>
<dbReference type="GeneID" id="126879031"/>
<keyword evidence="4" id="KW-0720">Serine protease</keyword>